<name>A0A7C3ZNZ6_9CYAN</name>
<feature type="region of interest" description="Disordered" evidence="7">
    <location>
        <begin position="248"/>
        <end position="268"/>
    </location>
</feature>
<dbReference type="InterPro" id="IPR049278">
    <property type="entry name" value="MS_channel_C"/>
</dbReference>
<dbReference type="InterPro" id="IPR011014">
    <property type="entry name" value="MscS_channel_TM-2"/>
</dbReference>
<proteinExistence type="inferred from homology"/>
<dbReference type="SUPFAM" id="SSF82689">
    <property type="entry name" value="Mechanosensitive channel protein MscS (YggB), C-terminal domain"/>
    <property type="match status" value="1"/>
</dbReference>
<feature type="domain" description="Mechanosensitive ion channel MscS" evidence="9">
    <location>
        <begin position="442"/>
        <end position="506"/>
    </location>
</feature>
<feature type="region of interest" description="Disordered" evidence="7">
    <location>
        <begin position="1"/>
        <end position="20"/>
    </location>
</feature>
<accession>A0A7C3ZNZ6</accession>
<feature type="transmembrane region" description="Helical" evidence="8">
    <location>
        <begin position="425"/>
        <end position="443"/>
    </location>
</feature>
<dbReference type="InterPro" id="IPR049142">
    <property type="entry name" value="MS_channel_1st"/>
</dbReference>
<comment type="subcellular location">
    <subcellularLocation>
        <location evidence="1">Cell membrane</location>
        <topology evidence="1">Multi-pass membrane protein</topology>
    </subcellularLocation>
</comment>
<evidence type="ECO:0000256" key="5">
    <source>
        <dbReference type="ARBA" id="ARBA00022989"/>
    </source>
</evidence>
<evidence type="ECO:0000259" key="11">
    <source>
        <dbReference type="Pfam" id="PF21088"/>
    </source>
</evidence>
<dbReference type="SUPFAM" id="SSF82861">
    <property type="entry name" value="Mechanosensitive channel protein MscS (YggB), transmembrane region"/>
    <property type="match status" value="1"/>
</dbReference>
<dbReference type="Pfam" id="PF21082">
    <property type="entry name" value="MS_channel_3rd"/>
    <property type="match status" value="1"/>
</dbReference>
<organism evidence="12">
    <name type="scientific">Planktothricoides sp. SpSt-374</name>
    <dbReference type="NCBI Taxonomy" id="2282167"/>
    <lineage>
        <taxon>Bacteria</taxon>
        <taxon>Bacillati</taxon>
        <taxon>Cyanobacteriota</taxon>
        <taxon>Cyanophyceae</taxon>
        <taxon>Oscillatoriophycideae</taxon>
        <taxon>Oscillatoriales</taxon>
        <taxon>Oscillatoriaceae</taxon>
        <taxon>Planktothricoides</taxon>
    </lineage>
</organism>
<dbReference type="Gene3D" id="2.30.30.60">
    <property type="match status" value="1"/>
</dbReference>
<dbReference type="InterPro" id="IPR023408">
    <property type="entry name" value="MscS_beta-dom_sf"/>
</dbReference>
<gene>
    <name evidence="12" type="ORF">ENR15_18130</name>
</gene>
<evidence type="ECO:0000256" key="3">
    <source>
        <dbReference type="ARBA" id="ARBA00022475"/>
    </source>
</evidence>
<keyword evidence="4 8" id="KW-0812">Transmembrane</keyword>
<dbReference type="InterPro" id="IPR010920">
    <property type="entry name" value="LSM_dom_sf"/>
</dbReference>
<dbReference type="Gene3D" id="3.30.70.100">
    <property type="match status" value="1"/>
</dbReference>
<evidence type="ECO:0000259" key="10">
    <source>
        <dbReference type="Pfam" id="PF21082"/>
    </source>
</evidence>
<dbReference type="GO" id="GO:0008381">
    <property type="term" value="F:mechanosensitive monoatomic ion channel activity"/>
    <property type="evidence" value="ECO:0007669"/>
    <property type="project" value="InterPro"/>
</dbReference>
<evidence type="ECO:0000256" key="4">
    <source>
        <dbReference type="ARBA" id="ARBA00022692"/>
    </source>
</evidence>
<evidence type="ECO:0000313" key="12">
    <source>
        <dbReference type="EMBL" id="HGG02504.1"/>
    </source>
</evidence>
<feature type="transmembrane region" description="Helical" evidence="8">
    <location>
        <begin position="303"/>
        <end position="324"/>
    </location>
</feature>
<feature type="compositionally biased region" description="Polar residues" evidence="7">
    <location>
        <begin position="85"/>
        <end position="96"/>
    </location>
</feature>
<dbReference type="AlphaFoldDB" id="A0A7C3ZNZ6"/>
<reference evidence="12" key="1">
    <citation type="journal article" date="2020" name="mSystems">
        <title>Genome- and Community-Level Interaction Insights into Carbon Utilization and Element Cycling Functions of Hydrothermarchaeota in Hydrothermal Sediment.</title>
        <authorList>
            <person name="Zhou Z."/>
            <person name="Liu Y."/>
            <person name="Xu W."/>
            <person name="Pan J."/>
            <person name="Luo Z.H."/>
            <person name="Li M."/>
        </authorList>
    </citation>
    <scope>NUCLEOTIDE SEQUENCE [LARGE SCALE GENOMIC DNA]</scope>
    <source>
        <strain evidence="12">SpSt-374</strain>
    </source>
</reference>
<keyword evidence="5 8" id="KW-1133">Transmembrane helix</keyword>
<dbReference type="Pfam" id="PF00924">
    <property type="entry name" value="MS_channel_2nd"/>
    <property type="match status" value="1"/>
</dbReference>
<dbReference type="PANTHER" id="PTHR30460">
    <property type="entry name" value="MODERATE CONDUCTANCE MECHANOSENSITIVE CHANNEL YBIO"/>
    <property type="match status" value="1"/>
</dbReference>
<comment type="caution">
    <text evidence="12">The sequence shown here is derived from an EMBL/GenBank/DDBJ whole genome shotgun (WGS) entry which is preliminary data.</text>
</comment>
<protein>
    <submittedName>
        <fullName evidence="12">Mechanosensitive ion channel</fullName>
    </submittedName>
</protein>
<dbReference type="EMBL" id="DSPX01000189">
    <property type="protein sequence ID" value="HGG02504.1"/>
    <property type="molecule type" value="Genomic_DNA"/>
</dbReference>
<dbReference type="SUPFAM" id="SSF50182">
    <property type="entry name" value="Sm-like ribonucleoproteins"/>
    <property type="match status" value="1"/>
</dbReference>
<feature type="domain" description="Mechanosensitive ion channel transmembrane helices 2/3" evidence="11">
    <location>
        <begin position="405"/>
        <end position="440"/>
    </location>
</feature>
<evidence type="ECO:0000256" key="6">
    <source>
        <dbReference type="ARBA" id="ARBA00023136"/>
    </source>
</evidence>
<feature type="transmembrane region" description="Helical" evidence="8">
    <location>
        <begin position="336"/>
        <end position="358"/>
    </location>
</feature>
<feature type="compositionally biased region" description="Polar residues" evidence="7">
    <location>
        <begin position="51"/>
        <end position="67"/>
    </location>
</feature>
<dbReference type="InterPro" id="IPR006685">
    <property type="entry name" value="MscS_channel_2nd"/>
</dbReference>
<keyword evidence="3" id="KW-1003">Cell membrane</keyword>
<dbReference type="Pfam" id="PF21088">
    <property type="entry name" value="MS_channel_1st"/>
    <property type="match status" value="1"/>
</dbReference>
<evidence type="ECO:0000259" key="9">
    <source>
        <dbReference type="Pfam" id="PF00924"/>
    </source>
</evidence>
<feature type="transmembrane region" description="Helical" evidence="8">
    <location>
        <begin position="399"/>
        <end position="419"/>
    </location>
</feature>
<sequence>MDKQEIWKSPARVRSQKSHRTQMLRGWGKLTILLTAVGAIGFSPLPMPQARGQTPPSNPNPLVQTVSPPLPRESESVSETGGEKSPNNILTSGSSGKIPSEPVLLDGRKIFSIAIAAENRAITIKQELMAIVKTDFDPNQLQVYYQFLNKQPVIYVSPHREASAKQVLTVTTLDSQLYGGIAPESLAEQWKEQIRAALLQAKIERSAEFLMHQAYLAAGIILGAIICSVLLWDEKRKLQAHRQKIRAEMPSPPPENLPQEEEQSANQNGALDAATPQETSAAQNITTLQELFAYKQKLNFNELLLGLSQLGQVVVWGSSTYFTLGMFPYTRPLQLVLISLLPPPLKMLGVSIVSYLIYRMACGIIDRAFAALETAALERNTGSRRLTLRFESAERAIKSLSGGACFSVGILCALAAVGIDLSPFIAGAGLIGLGISLASQSLIKDIINGFLILLEDQYAVGDVIAVNGVSGMVEYMNLRITQLRDGEGRLITIPNSTISLVQNLSKDWARVDFTIDVAYETDVEQALEIVRELAAEIYRDRSWREKIIEPPEVLGIDRLDHAGMMIRVWIKVKPLEHVNVAREFRRRIKPKLETAGIAIGAPQRSLLFHNELELLRLPPNGLHKEPIAPDRDRDSHL</sequence>
<dbReference type="GO" id="GO:0005886">
    <property type="term" value="C:plasma membrane"/>
    <property type="evidence" value="ECO:0007669"/>
    <property type="project" value="UniProtKB-SubCell"/>
</dbReference>
<evidence type="ECO:0000256" key="1">
    <source>
        <dbReference type="ARBA" id="ARBA00004651"/>
    </source>
</evidence>
<evidence type="ECO:0000256" key="2">
    <source>
        <dbReference type="ARBA" id="ARBA00008017"/>
    </source>
</evidence>
<evidence type="ECO:0000256" key="7">
    <source>
        <dbReference type="SAM" id="MobiDB-lite"/>
    </source>
</evidence>
<feature type="region of interest" description="Disordered" evidence="7">
    <location>
        <begin position="46"/>
        <end position="96"/>
    </location>
</feature>
<keyword evidence="6 8" id="KW-0472">Membrane</keyword>
<dbReference type="Gene3D" id="1.10.287.1260">
    <property type="match status" value="1"/>
</dbReference>
<dbReference type="PANTHER" id="PTHR30460:SF0">
    <property type="entry name" value="MODERATE CONDUCTANCE MECHANOSENSITIVE CHANNEL YBIO"/>
    <property type="match status" value="1"/>
</dbReference>
<feature type="transmembrane region" description="Helical" evidence="8">
    <location>
        <begin position="214"/>
        <end position="232"/>
    </location>
</feature>
<evidence type="ECO:0000256" key="8">
    <source>
        <dbReference type="SAM" id="Phobius"/>
    </source>
</evidence>
<dbReference type="InterPro" id="IPR011066">
    <property type="entry name" value="MscS_channel_C_sf"/>
</dbReference>
<dbReference type="InterPro" id="IPR045276">
    <property type="entry name" value="YbiO_bact"/>
</dbReference>
<feature type="domain" description="Mechanosensitive ion channel MscS C-terminal" evidence="10">
    <location>
        <begin position="511"/>
        <end position="599"/>
    </location>
</feature>
<comment type="similarity">
    <text evidence="2">Belongs to the MscS (TC 1.A.23) family.</text>
</comment>